<dbReference type="PANTHER" id="PTHR31044:SF28">
    <property type="entry name" value="CARBOHYDRATE-BINDING X8 DOMAIN SUPERFAMILY PROTEIN"/>
    <property type="match status" value="1"/>
</dbReference>
<feature type="region of interest" description="Disordered" evidence="8">
    <location>
        <begin position="141"/>
        <end position="199"/>
    </location>
</feature>
<evidence type="ECO:0000313" key="11">
    <source>
        <dbReference type="Proteomes" id="UP000623129"/>
    </source>
</evidence>
<protein>
    <submittedName>
        <fullName evidence="10">Extensin-like protein</fullName>
    </submittedName>
</protein>
<gene>
    <name evidence="10" type="ORF">FCM35_KLT08833</name>
</gene>
<comment type="caution">
    <text evidence="10">The sequence shown here is derived from an EMBL/GenBank/DDBJ whole genome shotgun (WGS) entry which is preliminary data.</text>
</comment>
<dbReference type="GO" id="GO:0098552">
    <property type="term" value="C:side of membrane"/>
    <property type="evidence" value="ECO:0007669"/>
    <property type="project" value="UniProtKB-KW"/>
</dbReference>
<dbReference type="Gene3D" id="1.20.58.1040">
    <property type="match status" value="1"/>
</dbReference>
<dbReference type="SMART" id="SM00768">
    <property type="entry name" value="X8"/>
    <property type="match status" value="1"/>
</dbReference>
<keyword evidence="3" id="KW-0336">GPI-anchor</keyword>
<sequence>MDTNMKMFLPDPYLYITTRAVFSKMMFGQLLSNDVWTSMFTIYLRFLCKIANLLRVSNVKGPLLSLSPLLQVSIKIVLRLCTRNQKLVDARHINHIKKSSSNTATTKPRLLSMLNSDINYDNVMDPTVSSATNSPFCTIPTVTPVPPSVTPTPVTPTPASPTTQPPTPVTPTPASPTTQPPLTPPKVTPSPPKSTTSPPIVVPAPPIFTPGPPIFLPPVVYPPPFGPPPPMSKQVLWCVAKPSVPDPIIQEAMDYACGSGGDCSLIKSSGPCYQPNTVISHASYAFNSYWQNLKETGATCDFGGAAVLVTKDPSYDNCHFKLASA</sequence>
<dbReference type="PRINTS" id="PR01217">
    <property type="entry name" value="PRICHEXTENSN"/>
</dbReference>
<evidence type="ECO:0000256" key="6">
    <source>
        <dbReference type="ARBA" id="ARBA00023157"/>
    </source>
</evidence>
<dbReference type="OrthoDB" id="417697at2759"/>
<keyword evidence="7" id="KW-0325">Glycoprotein</keyword>
<evidence type="ECO:0000256" key="7">
    <source>
        <dbReference type="ARBA" id="ARBA00023180"/>
    </source>
</evidence>
<proteinExistence type="predicted"/>
<dbReference type="GO" id="GO:0005886">
    <property type="term" value="C:plasma membrane"/>
    <property type="evidence" value="ECO:0007669"/>
    <property type="project" value="UniProtKB-SubCell"/>
</dbReference>
<keyword evidence="11" id="KW-1185">Reference proteome</keyword>
<keyword evidence="6" id="KW-1015">Disulfide bond</keyword>
<reference evidence="10" key="1">
    <citation type="submission" date="2020-01" db="EMBL/GenBank/DDBJ databases">
        <title>Genome sequence of Kobresia littledalei, the first chromosome-level genome in the family Cyperaceae.</title>
        <authorList>
            <person name="Qu G."/>
        </authorList>
    </citation>
    <scope>NUCLEOTIDE SEQUENCE</scope>
    <source>
        <strain evidence="10">C.B.Clarke</strain>
        <tissue evidence="10">Leaf</tissue>
    </source>
</reference>
<dbReference type="InterPro" id="IPR012946">
    <property type="entry name" value="X8"/>
</dbReference>
<dbReference type="Pfam" id="PF07983">
    <property type="entry name" value="X8"/>
    <property type="match status" value="1"/>
</dbReference>
<evidence type="ECO:0000256" key="4">
    <source>
        <dbReference type="ARBA" id="ARBA00022729"/>
    </source>
</evidence>
<accession>A0A833VJQ0</accession>
<evidence type="ECO:0000256" key="5">
    <source>
        <dbReference type="ARBA" id="ARBA00023136"/>
    </source>
</evidence>
<evidence type="ECO:0000256" key="1">
    <source>
        <dbReference type="ARBA" id="ARBA00004609"/>
    </source>
</evidence>
<keyword evidence="5" id="KW-0472">Membrane</keyword>
<dbReference type="InterPro" id="IPR044788">
    <property type="entry name" value="X8_dom_prot"/>
</dbReference>
<keyword evidence="2" id="KW-1003">Cell membrane</keyword>
<organism evidence="10 11">
    <name type="scientific">Carex littledalei</name>
    <dbReference type="NCBI Taxonomy" id="544730"/>
    <lineage>
        <taxon>Eukaryota</taxon>
        <taxon>Viridiplantae</taxon>
        <taxon>Streptophyta</taxon>
        <taxon>Embryophyta</taxon>
        <taxon>Tracheophyta</taxon>
        <taxon>Spermatophyta</taxon>
        <taxon>Magnoliopsida</taxon>
        <taxon>Liliopsida</taxon>
        <taxon>Poales</taxon>
        <taxon>Cyperaceae</taxon>
        <taxon>Cyperoideae</taxon>
        <taxon>Cariceae</taxon>
        <taxon>Carex</taxon>
        <taxon>Carex subgen. Euthyceras</taxon>
    </lineage>
</organism>
<keyword evidence="4" id="KW-0732">Signal</keyword>
<keyword evidence="3" id="KW-0449">Lipoprotein</keyword>
<name>A0A833VJQ0_9POAL</name>
<dbReference type="FunFam" id="1.20.58.1040:FF:000001">
    <property type="entry name" value="Glucan endo-1,3-beta-glucosidase 4"/>
    <property type="match status" value="1"/>
</dbReference>
<comment type="subcellular location">
    <subcellularLocation>
        <location evidence="1">Cell membrane</location>
        <topology evidence="1">Lipid-anchor</topology>
        <topology evidence="1">GPI-anchor</topology>
    </subcellularLocation>
</comment>
<feature type="domain" description="X8" evidence="9">
    <location>
        <begin position="236"/>
        <end position="320"/>
    </location>
</feature>
<dbReference type="EMBL" id="SWLB01000019">
    <property type="protein sequence ID" value="KAF3325753.1"/>
    <property type="molecule type" value="Genomic_DNA"/>
</dbReference>
<dbReference type="PANTHER" id="PTHR31044">
    <property type="entry name" value="BETA-1,3 GLUCANASE"/>
    <property type="match status" value="1"/>
</dbReference>
<dbReference type="GO" id="GO:0009506">
    <property type="term" value="C:plasmodesma"/>
    <property type="evidence" value="ECO:0007669"/>
    <property type="project" value="UniProtKB-ARBA"/>
</dbReference>
<feature type="compositionally biased region" description="Pro residues" evidence="8">
    <location>
        <begin position="143"/>
        <end position="192"/>
    </location>
</feature>
<evidence type="ECO:0000313" key="10">
    <source>
        <dbReference type="EMBL" id="KAF3325753.1"/>
    </source>
</evidence>
<evidence type="ECO:0000259" key="9">
    <source>
        <dbReference type="SMART" id="SM00768"/>
    </source>
</evidence>
<dbReference type="AlphaFoldDB" id="A0A833VJQ0"/>
<evidence type="ECO:0000256" key="3">
    <source>
        <dbReference type="ARBA" id="ARBA00022622"/>
    </source>
</evidence>
<dbReference type="Proteomes" id="UP000623129">
    <property type="component" value="Unassembled WGS sequence"/>
</dbReference>
<evidence type="ECO:0000256" key="2">
    <source>
        <dbReference type="ARBA" id="ARBA00022475"/>
    </source>
</evidence>
<evidence type="ECO:0000256" key="8">
    <source>
        <dbReference type="SAM" id="MobiDB-lite"/>
    </source>
</evidence>